<keyword evidence="3" id="KW-1185">Reference proteome</keyword>
<dbReference type="PaxDb" id="65489-OBART03G32010.1"/>
<reference evidence="2" key="2">
    <citation type="submission" date="2015-03" db="UniProtKB">
        <authorList>
            <consortium name="EnsemblPlants"/>
        </authorList>
    </citation>
    <scope>IDENTIFICATION</scope>
</reference>
<dbReference type="Gramene" id="OBART03G32010.1">
    <property type="protein sequence ID" value="OBART03G32010.1"/>
    <property type="gene ID" value="OBART03G32010"/>
</dbReference>
<dbReference type="EnsemblPlants" id="OBART03G32010.1">
    <property type="protein sequence ID" value="OBART03G32010.1"/>
    <property type="gene ID" value="OBART03G32010"/>
</dbReference>
<dbReference type="Proteomes" id="UP000026960">
    <property type="component" value="Chromosome 3"/>
</dbReference>
<evidence type="ECO:0000313" key="2">
    <source>
        <dbReference type="EnsemblPlants" id="OBART03G32010.1"/>
    </source>
</evidence>
<dbReference type="HOGENOM" id="CLU_1542417_0_0_1"/>
<protein>
    <submittedName>
        <fullName evidence="2">Uncharacterized protein</fullName>
    </submittedName>
</protein>
<evidence type="ECO:0000313" key="3">
    <source>
        <dbReference type="Proteomes" id="UP000026960"/>
    </source>
</evidence>
<feature type="region of interest" description="Disordered" evidence="1">
    <location>
        <begin position="42"/>
        <end position="96"/>
    </location>
</feature>
<organism evidence="2">
    <name type="scientific">Oryza barthii</name>
    <dbReference type="NCBI Taxonomy" id="65489"/>
    <lineage>
        <taxon>Eukaryota</taxon>
        <taxon>Viridiplantae</taxon>
        <taxon>Streptophyta</taxon>
        <taxon>Embryophyta</taxon>
        <taxon>Tracheophyta</taxon>
        <taxon>Spermatophyta</taxon>
        <taxon>Magnoliopsida</taxon>
        <taxon>Liliopsida</taxon>
        <taxon>Poales</taxon>
        <taxon>Poaceae</taxon>
        <taxon>BOP clade</taxon>
        <taxon>Oryzoideae</taxon>
        <taxon>Oryzeae</taxon>
        <taxon>Oryzinae</taxon>
        <taxon>Oryza</taxon>
    </lineage>
</organism>
<accession>A0A0D3FNA4</accession>
<name>A0A0D3FNA4_9ORYZ</name>
<evidence type="ECO:0000256" key="1">
    <source>
        <dbReference type="SAM" id="MobiDB-lite"/>
    </source>
</evidence>
<reference evidence="2" key="1">
    <citation type="journal article" date="2009" name="Rice">
        <title>De Novo Next Generation Sequencing of Plant Genomes.</title>
        <authorList>
            <person name="Rounsley S."/>
            <person name="Marri P.R."/>
            <person name="Yu Y."/>
            <person name="He R."/>
            <person name="Sisneros N."/>
            <person name="Goicoechea J.L."/>
            <person name="Lee S.J."/>
            <person name="Angelova A."/>
            <person name="Kudrna D."/>
            <person name="Luo M."/>
            <person name="Affourtit J."/>
            <person name="Desany B."/>
            <person name="Knight J."/>
            <person name="Niazi F."/>
            <person name="Egholm M."/>
            <person name="Wing R.A."/>
        </authorList>
    </citation>
    <scope>NUCLEOTIDE SEQUENCE [LARGE SCALE GENOMIC DNA]</scope>
    <source>
        <strain evidence="2">cv. IRGC 105608</strain>
    </source>
</reference>
<feature type="compositionally biased region" description="Low complexity" evidence="1">
    <location>
        <begin position="50"/>
        <end position="60"/>
    </location>
</feature>
<feature type="compositionally biased region" description="Low complexity" evidence="1">
    <location>
        <begin position="72"/>
        <end position="83"/>
    </location>
</feature>
<dbReference type="AlphaFoldDB" id="A0A0D3FNA4"/>
<feature type="compositionally biased region" description="Gly residues" evidence="1">
    <location>
        <begin position="84"/>
        <end position="94"/>
    </location>
</feature>
<sequence>MDKIYLLKITDIYITSTPLSSPSLLAPPLSLSSSPFPAPPLSPALGGSGCDRSSSCSSGSRRGGGASRRYDGGSSCCGGRSSSDGGGSSSGGSGSRLHLPNAAPRPCLALKLPKLRGPLLGVAALCRGAVPAELAGIFPSGALPGCSYDRAGGNIPLGCGETTLHAGALNMALG</sequence>
<proteinExistence type="predicted"/>